<dbReference type="PANTHER" id="PTHR30408">
    <property type="entry name" value="TYPE-1 RESTRICTION ENZYME ECOKI SPECIFICITY PROTEIN"/>
    <property type="match status" value="1"/>
</dbReference>
<keyword evidence="5" id="KW-0378">Hydrolase</keyword>
<accession>A0ABS7YVH6</accession>
<dbReference type="EMBL" id="JAIWIY010000001">
    <property type="protein sequence ID" value="MCA2095722.1"/>
    <property type="molecule type" value="Genomic_DNA"/>
</dbReference>
<dbReference type="GO" id="GO:0016787">
    <property type="term" value="F:hydrolase activity"/>
    <property type="evidence" value="ECO:0007669"/>
    <property type="project" value="UniProtKB-KW"/>
</dbReference>
<dbReference type="InterPro" id="IPR044946">
    <property type="entry name" value="Restrct_endonuc_typeI_TRD_sf"/>
</dbReference>
<keyword evidence="2" id="KW-0680">Restriction system</keyword>
<proteinExistence type="inferred from homology"/>
<dbReference type="InterPro" id="IPR052021">
    <property type="entry name" value="Type-I_RS_S_subunit"/>
</dbReference>
<evidence type="ECO:0000259" key="4">
    <source>
        <dbReference type="Pfam" id="PF01420"/>
    </source>
</evidence>
<dbReference type="Pfam" id="PF01420">
    <property type="entry name" value="Methylase_S"/>
    <property type="match status" value="2"/>
</dbReference>
<dbReference type="EC" id="3.1.21.-" evidence="5"/>
<dbReference type="Proteomes" id="UP001198374">
    <property type="component" value="Unassembled WGS sequence"/>
</dbReference>
<keyword evidence="5" id="KW-0540">Nuclease</keyword>
<protein>
    <submittedName>
        <fullName evidence="5">Restriction endonuclease subunit S</fullName>
        <ecNumber evidence="5">3.1.21.-</ecNumber>
    </submittedName>
</protein>
<dbReference type="InterPro" id="IPR000055">
    <property type="entry name" value="Restrct_endonuc_typeI_TRD"/>
</dbReference>
<sequence length="416" mass="47787">MARKMKDSGIEWIGEIPEDWETTRIGSLYSLRNTKVSDIDYPPLSVTMNGILPQLETAAKTNDHNNRKLVKKDDFVINSRSDRRGSCGISKYDGSVSLINIVLSPNETMNPEYYNWVFTNPSFSDEFYKWGNGIVDDLRTTNWSKMKNIDVPHPNLEVQEKITYYLNNKISSIDYLLIKINDEIEKLENYKKSLITEAVTKGLDKNVEMKDSGIEWIGQIPKHWDLIKLKFISDSISKGISPNYVEEHLTPVVNQATFSKGYFDWNLKYCSDKPIGEEVLQKNDVLLATTGGGVLGKTYFFEEDGMFLASTDVAYIRNKNKDIAKLIYYIMSVNYELINGIFAKGSTNQTHLQMDLLANMHIPIPEMRELKEIISKIDEISKIIDETISLKQKQLQSLEEYKKSLIYEYVTGKKEV</sequence>
<dbReference type="Gene3D" id="1.10.287.1120">
    <property type="entry name" value="Bipartite methylase S protein"/>
    <property type="match status" value="1"/>
</dbReference>
<organism evidence="5 6">
    <name type="scientific">Anaerococcus degeneri</name>
    <dbReference type="NCBI Taxonomy" id="361500"/>
    <lineage>
        <taxon>Bacteria</taxon>
        <taxon>Bacillati</taxon>
        <taxon>Bacillota</taxon>
        <taxon>Tissierellia</taxon>
        <taxon>Tissierellales</taxon>
        <taxon>Peptoniphilaceae</taxon>
        <taxon>Anaerococcus</taxon>
    </lineage>
</organism>
<feature type="domain" description="Type I restriction modification DNA specificity" evidence="4">
    <location>
        <begin position="17"/>
        <end position="186"/>
    </location>
</feature>
<feature type="domain" description="Type I restriction modification DNA specificity" evidence="4">
    <location>
        <begin position="251"/>
        <end position="399"/>
    </location>
</feature>
<dbReference type="PANTHER" id="PTHR30408:SF12">
    <property type="entry name" value="TYPE I RESTRICTION ENZYME MJAVIII SPECIFICITY SUBUNIT"/>
    <property type="match status" value="1"/>
</dbReference>
<comment type="similarity">
    <text evidence="1">Belongs to the type-I restriction system S methylase family.</text>
</comment>
<dbReference type="Gene3D" id="3.90.220.20">
    <property type="entry name" value="DNA methylase specificity domains"/>
    <property type="match status" value="2"/>
</dbReference>
<gene>
    <name evidence="5" type="ORF">LDJ82_02115</name>
</gene>
<reference evidence="6" key="1">
    <citation type="submission" date="2023-07" db="EMBL/GenBank/DDBJ databases">
        <title>FDA dAtabase for Regulatory Grade micrObial Sequences (FDA-ARGOS): Supporting development and validation of Infectious Disease Dx tests.</title>
        <authorList>
            <person name="Sproer C."/>
            <person name="Gronow S."/>
            <person name="Severitt S."/>
            <person name="Schroder I."/>
            <person name="Tallon L."/>
            <person name="Sadzewicz L."/>
            <person name="Zhao X."/>
            <person name="Boylan J."/>
            <person name="Ott S."/>
            <person name="Bowen H."/>
            <person name="Vavikolanu K."/>
            <person name="Hazen T."/>
            <person name="Aluvathingal J."/>
            <person name="Nadendla S."/>
            <person name="Lowell S."/>
            <person name="Myers T."/>
            <person name="Yan Y."/>
        </authorList>
    </citation>
    <scope>NUCLEOTIDE SEQUENCE [LARGE SCALE GENOMIC DNA]</scope>
    <source>
        <strain evidence="6">FDAARGOS_1538</strain>
    </source>
</reference>
<dbReference type="GO" id="GO:0004519">
    <property type="term" value="F:endonuclease activity"/>
    <property type="evidence" value="ECO:0007669"/>
    <property type="project" value="UniProtKB-KW"/>
</dbReference>
<dbReference type="RefSeq" id="WP_209774265.1">
    <property type="nucleotide sequence ID" value="NZ_JAGGLO010000006.1"/>
</dbReference>
<evidence type="ECO:0000256" key="2">
    <source>
        <dbReference type="ARBA" id="ARBA00022747"/>
    </source>
</evidence>
<keyword evidence="6" id="KW-1185">Reference proteome</keyword>
<evidence type="ECO:0000313" key="6">
    <source>
        <dbReference type="Proteomes" id="UP001198374"/>
    </source>
</evidence>
<keyword evidence="3" id="KW-0238">DNA-binding</keyword>
<keyword evidence="5" id="KW-0255">Endonuclease</keyword>
<evidence type="ECO:0000256" key="1">
    <source>
        <dbReference type="ARBA" id="ARBA00010923"/>
    </source>
</evidence>
<dbReference type="SUPFAM" id="SSF116734">
    <property type="entry name" value="DNA methylase specificity domain"/>
    <property type="match status" value="2"/>
</dbReference>
<evidence type="ECO:0000313" key="5">
    <source>
        <dbReference type="EMBL" id="MCA2095722.1"/>
    </source>
</evidence>
<evidence type="ECO:0000256" key="3">
    <source>
        <dbReference type="ARBA" id="ARBA00023125"/>
    </source>
</evidence>
<comment type="caution">
    <text evidence="5">The sequence shown here is derived from an EMBL/GenBank/DDBJ whole genome shotgun (WGS) entry which is preliminary data.</text>
</comment>
<name>A0ABS7YVH6_9FIRM</name>
<dbReference type="CDD" id="cd16961">
    <property type="entry name" value="RMtype1_S_TRD-CR_like"/>
    <property type="match status" value="1"/>
</dbReference>